<comment type="caution">
    <text evidence="1">The sequence shown here is derived from an EMBL/GenBank/DDBJ whole genome shotgun (WGS) entry which is preliminary data.</text>
</comment>
<dbReference type="AlphaFoldDB" id="A0A8H6XWZ6"/>
<dbReference type="EMBL" id="JACAZH010000017">
    <property type="protein sequence ID" value="KAF7347946.1"/>
    <property type="molecule type" value="Genomic_DNA"/>
</dbReference>
<dbReference type="Proteomes" id="UP000623467">
    <property type="component" value="Unassembled WGS sequence"/>
</dbReference>
<reference evidence="1" key="1">
    <citation type="submission" date="2020-05" db="EMBL/GenBank/DDBJ databases">
        <title>Mycena genomes resolve the evolution of fungal bioluminescence.</title>
        <authorList>
            <person name="Tsai I.J."/>
        </authorList>
    </citation>
    <scope>NUCLEOTIDE SEQUENCE</scope>
    <source>
        <strain evidence="1">160909Yilan</strain>
    </source>
</reference>
<sequence>MAAVHVRPQAAWGPAAAISVYPQKQLGTVFS</sequence>
<protein>
    <submittedName>
        <fullName evidence="1">Uncharacterized protein</fullName>
    </submittedName>
</protein>
<accession>A0A8H6XWZ6</accession>
<evidence type="ECO:0000313" key="2">
    <source>
        <dbReference type="Proteomes" id="UP000623467"/>
    </source>
</evidence>
<evidence type="ECO:0000313" key="1">
    <source>
        <dbReference type="EMBL" id="KAF7347946.1"/>
    </source>
</evidence>
<gene>
    <name evidence="1" type="ORF">MSAN_01746700</name>
</gene>
<organism evidence="1 2">
    <name type="scientific">Mycena sanguinolenta</name>
    <dbReference type="NCBI Taxonomy" id="230812"/>
    <lineage>
        <taxon>Eukaryota</taxon>
        <taxon>Fungi</taxon>
        <taxon>Dikarya</taxon>
        <taxon>Basidiomycota</taxon>
        <taxon>Agaricomycotina</taxon>
        <taxon>Agaricomycetes</taxon>
        <taxon>Agaricomycetidae</taxon>
        <taxon>Agaricales</taxon>
        <taxon>Marasmiineae</taxon>
        <taxon>Mycenaceae</taxon>
        <taxon>Mycena</taxon>
    </lineage>
</organism>
<keyword evidence="2" id="KW-1185">Reference proteome</keyword>
<name>A0A8H6XWZ6_9AGAR</name>
<proteinExistence type="predicted"/>